<feature type="compositionally biased region" description="Low complexity" evidence="1">
    <location>
        <begin position="117"/>
        <end position="132"/>
    </location>
</feature>
<organism evidence="2 3">
    <name type="scientific">Dendrothele bispora (strain CBS 962.96)</name>
    <dbReference type="NCBI Taxonomy" id="1314807"/>
    <lineage>
        <taxon>Eukaryota</taxon>
        <taxon>Fungi</taxon>
        <taxon>Dikarya</taxon>
        <taxon>Basidiomycota</taxon>
        <taxon>Agaricomycotina</taxon>
        <taxon>Agaricomycetes</taxon>
        <taxon>Agaricomycetidae</taxon>
        <taxon>Agaricales</taxon>
        <taxon>Agaricales incertae sedis</taxon>
        <taxon>Dendrothele</taxon>
    </lineage>
</organism>
<protein>
    <submittedName>
        <fullName evidence="2">Uncharacterized protein</fullName>
    </submittedName>
</protein>
<keyword evidence="3" id="KW-1185">Reference proteome</keyword>
<feature type="compositionally biased region" description="Low complexity" evidence="1">
    <location>
        <begin position="139"/>
        <end position="149"/>
    </location>
</feature>
<dbReference type="Proteomes" id="UP000297245">
    <property type="component" value="Unassembled WGS sequence"/>
</dbReference>
<feature type="region of interest" description="Disordered" evidence="1">
    <location>
        <begin position="166"/>
        <end position="214"/>
    </location>
</feature>
<sequence>MSVLPRVQRPLSTWTVIHREDDFGGDVYSTRKGGRHLLFIGRSLVDCTPSERPNDSEDTNHYLQIRPRSGCMQREESTKLRERNSYTNQVSSHILCPLSNPNGTSTPRILYPSYKINGKSTSRSSSSNSSGLKPGGPSGPRRPLTSSPSLPSFEFVSQFHCTKTTRTCSSRIPPLAPATPGSLGVKQPHPAHYRHGSGGGATERRPSPLNYEAL</sequence>
<accession>A0A4S8KIB5</accession>
<gene>
    <name evidence="2" type="ORF">K435DRAFT_881485</name>
</gene>
<evidence type="ECO:0000256" key="1">
    <source>
        <dbReference type="SAM" id="MobiDB-lite"/>
    </source>
</evidence>
<dbReference type="EMBL" id="ML182784">
    <property type="protein sequence ID" value="THU75156.1"/>
    <property type="molecule type" value="Genomic_DNA"/>
</dbReference>
<feature type="region of interest" description="Disordered" evidence="1">
    <location>
        <begin position="95"/>
        <end position="149"/>
    </location>
</feature>
<proteinExistence type="predicted"/>
<evidence type="ECO:0000313" key="2">
    <source>
        <dbReference type="EMBL" id="THU75156.1"/>
    </source>
</evidence>
<dbReference type="AlphaFoldDB" id="A0A4S8KIB5"/>
<reference evidence="2 3" key="1">
    <citation type="journal article" date="2019" name="Nat. Ecol. Evol.">
        <title>Megaphylogeny resolves global patterns of mushroom evolution.</title>
        <authorList>
            <person name="Varga T."/>
            <person name="Krizsan K."/>
            <person name="Foldi C."/>
            <person name="Dima B."/>
            <person name="Sanchez-Garcia M."/>
            <person name="Sanchez-Ramirez S."/>
            <person name="Szollosi G.J."/>
            <person name="Szarkandi J.G."/>
            <person name="Papp V."/>
            <person name="Albert L."/>
            <person name="Andreopoulos W."/>
            <person name="Angelini C."/>
            <person name="Antonin V."/>
            <person name="Barry K.W."/>
            <person name="Bougher N.L."/>
            <person name="Buchanan P."/>
            <person name="Buyck B."/>
            <person name="Bense V."/>
            <person name="Catcheside P."/>
            <person name="Chovatia M."/>
            <person name="Cooper J."/>
            <person name="Damon W."/>
            <person name="Desjardin D."/>
            <person name="Finy P."/>
            <person name="Geml J."/>
            <person name="Haridas S."/>
            <person name="Hughes K."/>
            <person name="Justo A."/>
            <person name="Karasinski D."/>
            <person name="Kautmanova I."/>
            <person name="Kiss B."/>
            <person name="Kocsube S."/>
            <person name="Kotiranta H."/>
            <person name="LaButti K.M."/>
            <person name="Lechner B.E."/>
            <person name="Liimatainen K."/>
            <person name="Lipzen A."/>
            <person name="Lukacs Z."/>
            <person name="Mihaltcheva S."/>
            <person name="Morgado L.N."/>
            <person name="Niskanen T."/>
            <person name="Noordeloos M.E."/>
            <person name="Ohm R.A."/>
            <person name="Ortiz-Santana B."/>
            <person name="Ovrebo C."/>
            <person name="Racz N."/>
            <person name="Riley R."/>
            <person name="Savchenko A."/>
            <person name="Shiryaev A."/>
            <person name="Soop K."/>
            <person name="Spirin V."/>
            <person name="Szebenyi C."/>
            <person name="Tomsovsky M."/>
            <person name="Tulloss R.E."/>
            <person name="Uehling J."/>
            <person name="Grigoriev I.V."/>
            <person name="Vagvolgyi C."/>
            <person name="Papp T."/>
            <person name="Martin F.M."/>
            <person name="Miettinen O."/>
            <person name="Hibbett D.S."/>
            <person name="Nagy L.G."/>
        </authorList>
    </citation>
    <scope>NUCLEOTIDE SEQUENCE [LARGE SCALE GENOMIC DNA]</scope>
    <source>
        <strain evidence="2 3">CBS 962.96</strain>
    </source>
</reference>
<evidence type="ECO:0000313" key="3">
    <source>
        <dbReference type="Proteomes" id="UP000297245"/>
    </source>
</evidence>
<name>A0A4S8KIB5_DENBC</name>